<dbReference type="PANTHER" id="PTHR43335">
    <property type="entry name" value="ABC TRANSPORTER, ATP-BINDING PROTEIN"/>
    <property type="match status" value="1"/>
</dbReference>
<dbReference type="EMBL" id="SISG01000001">
    <property type="protein sequence ID" value="TBN57550.1"/>
    <property type="molecule type" value="Genomic_DNA"/>
</dbReference>
<keyword evidence="7" id="KW-1185">Reference proteome</keyword>
<evidence type="ECO:0000256" key="1">
    <source>
        <dbReference type="ARBA" id="ARBA00005417"/>
    </source>
</evidence>
<keyword evidence="4 6" id="KW-0067">ATP-binding</keyword>
<dbReference type="InterPro" id="IPR003593">
    <property type="entry name" value="AAA+_ATPase"/>
</dbReference>
<dbReference type="PROSITE" id="PS50893">
    <property type="entry name" value="ABC_TRANSPORTER_2"/>
    <property type="match status" value="1"/>
</dbReference>
<dbReference type="PANTHER" id="PTHR43335:SF2">
    <property type="entry name" value="ABC TRANSPORTER, ATP-BINDING PROTEIN"/>
    <property type="match status" value="1"/>
</dbReference>
<evidence type="ECO:0000313" key="6">
    <source>
        <dbReference type="EMBL" id="TBN57550.1"/>
    </source>
</evidence>
<evidence type="ECO:0000256" key="2">
    <source>
        <dbReference type="ARBA" id="ARBA00022448"/>
    </source>
</evidence>
<keyword evidence="2" id="KW-0813">Transport</keyword>
<dbReference type="AlphaFoldDB" id="A0A4Q9GYY7"/>
<reference evidence="7" key="1">
    <citation type="submission" date="2019-02" db="EMBL/GenBank/DDBJ databases">
        <title>Glaciihabitans arcticus sp. nov., a psychrotolerant bacterium isolated from polar soil.</title>
        <authorList>
            <person name="Dahal R.H."/>
        </authorList>
    </citation>
    <scope>NUCLEOTIDE SEQUENCE [LARGE SCALE GENOMIC DNA]</scope>
    <source>
        <strain evidence="7">RP-3-7</strain>
    </source>
</reference>
<dbReference type="Proteomes" id="UP000294194">
    <property type="component" value="Unassembled WGS sequence"/>
</dbReference>
<dbReference type="GO" id="GO:0005524">
    <property type="term" value="F:ATP binding"/>
    <property type="evidence" value="ECO:0007669"/>
    <property type="project" value="UniProtKB-KW"/>
</dbReference>
<dbReference type="InterPro" id="IPR027417">
    <property type="entry name" value="P-loop_NTPase"/>
</dbReference>
<gene>
    <name evidence="6" type="ORF">EYE40_09200</name>
</gene>
<dbReference type="InterPro" id="IPR003439">
    <property type="entry name" value="ABC_transporter-like_ATP-bd"/>
</dbReference>
<name>A0A4Q9GYY7_9MICO</name>
<protein>
    <submittedName>
        <fullName evidence="6">ATP-binding cassette domain-containing protein</fullName>
    </submittedName>
</protein>
<feature type="domain" description="ABC transporter" evidence="5">
    <location>
        <begin position="18"/>
        <end position="249"/>
    </location>
</feature>
<dbReference type="Pfam" id="PF00005">
    <property type="entry name" value="ABC_tran"/>
    <property type="match status" value="1"/>
</dbReference>
<proteinExistence type="inferred from homology"/>
<sequence length="268" mass="28848">MGDGSVRLSRKEGMTVNLTVSDLRYTYFPLTEALRDLTFSVDAFPLVILGPNGAGKSTFLRLLTTQLLSRRGSITLDGDSTATRGGRRALRSQIGWLPQTVIPIPGLRAREQVAYSGWLKGMSRGAAWDAAEVALHRVDLQDQEKVGAGRLSGGQLRRLGIAQAIVNAPSTLLLDEPYAGLDPEQRGHVRHLIAELAEDTSVIASTHQTEDLATVYRSVVIIADGTSRFCGSVDEFLAHDHAGVDTAARAENAYRSVLRGSDLSAANP</sequence>
<dbReference type="InterPro" id="IPR017871">
    <property type="entry name" value="ABC_transporter-like_CS"/>
</dbReference>
<accession>A0A4Q9GYY7</accession>
<comment type="similarity">
    <text evidence="1">Belongs to the ABC transporter superfamily.</text>
</comment>
<dbReference type="GO" id="GO:0016887">
    <property type="term" value="F:ATP hydrolysis activity"/>
    <property type="evidence" value="ECO:0007669"/>
    <property type="project" value="InterPro"/>
</dbReference>
<evidence type="ECO:0000256" key="4">
    <source>
        <dbReference type="ARBA" id="ARBA00022840"/>
    </source>
</evidence>
<dbReference type="Gene3D" id="3.40.50.300">
    <property type="entry name" value="P-loop containing nucleotide triphosphate hydrolases"/>
    <property type="match status" value="1"/>
</dbReference>
<dbReference type="PROSITE" id="PS00211">
    <property type="entry name" value="ABC_TRANSPORTER_1"/>
    <property type="match status" value="1"/>
</dbReference>
<organism evidence="6 7">
    <name type="scientific">Glaciihabitans arcticus</name>
    <dbReference type="NCBI Taxonomy" id="2668039"/>
    <lineage>
        <taxon>Bacteria</taxon>
        <taxon>Bacillati</taxon>
        <taxon>Actinomycetota</taxon>
        <taxon>Actinomycetes</taxon>
        <taxon>Micrococcales</taxon>
        <taxon>Microbacteriaceae</taxon>
        <taxon>Glaciihabitans</taxon>
    </lineage>
</organism>
<keyword evidence="3" id="KW-0547">Nucleotide-binding</keyword>
<comment type="caution">
    <text evidence="6">The sequence shown here is derived from an EMBL/GenBank/DDBJ whole genome shotgun (WGS) entry which is preliminary data.</text>
</comment>
<evidence type="ECO:0000256" key="3">
    <source>
        <dbReference type="ARBA" id="ARBA00022741"/>
    </source>
</evidence>
<dbReference type="SMART" id="SM00382">
    <property type="entry name" value="AAA"/>
    <property type="match status" value="1"/>
</dbReference>
<evidence type="ECO:0000259" key="5">
    <source>
        <dbReference type="PROSITE" id="PS50893"/>
    </source>
</evidence>
<evidence type="ECO:0000313" key="7">
    <source>
        <dbReference type="Proteomes" id="UP000294194"/>
    </source>
</evidence>
<dbReference type="SUPFAM" id="SSF52540">
    <property type="entry name" value="P-loop containing nucleoside triphosphate hydrolases"/>
    <property type="match status" value="1"/>
</dbReference>